<sequence>MRTRPDQLDENILTLFNRACRQSRWEVAEHLLRALEASSDEGDGCEPPCVRSPLTDAYLSIASLHSKQ</sequence>
<name>A0A2N0DCP7_RHISU</name>
<reference evidence="1 2" key="2">
    <citation type="submission" date="2017-12" db="EMBL/GenBank/DDBJ databases">
        <title>Genome sequence of Rhizobium sullae HCNT1 isolated from Sulla coronaria nodules and featuring peculiar denitrification phenotypes.</title>
        <authorList>
            <person name="De Diego-Diaz B."/>
            <person name="Treu L."/>
            <person name="Campanaro S."/>
            <person name="Da Silva Duarte V."/>
            <person name="Basaglia M."/>
            <person name="Favaro L."/>
            <person name="Casella S."/>
            <person name="Squartini A."/>
        </authorList>
    </citation>
    <scope>NUCLEOTIDE SEQUENCE [LARGE SCALE GENOMIC DNA]</scope>
    <source>
        <strain evidence="1 2">HCNT1</strain>
    </source>
</reference>
<accession>A0A2N0DCP7</accession>
<evidence type="ECO:0000313" key="2">
    <source>
        <dbReference type="Proteomes" id="UP000232164"/>
    </source>
</evidence>
<dbReference type="AlphaFoldDB" id="A0A2N0DCP7"/>
<proteinExistence type="predicted"/>
<evidence type="ECO:0000313" key="1">
    <source>
        <dbReference type="EMBL" id="PKA43874.1"/>
    </source>
</evidence>
<comment type="caution">
    <text evidence="1">The sequence shown here is derived from an EMBL/GenBank/DDBJ whole genome shotgun (WGS) entry which is preliminary data.</text>
</comment>
<gene>
    <name evidence="1" type="ORF">CWR43_09655</name>
</gene>
<dbReference type="EMBL" id="PIQN01000006">
    <property type="protein sequence ID" value="PKA43874.1"/>
    <property type="molecule type" value="Genomic_DNA"/>
</dbReference>
<organism evidence="1 2">
    <name type="scientific">Rhizobium sullae</name>
    <name type="common">Rhizobium hedysari</name>
    <dbReference type="NCBI Taxonomy" id="50338"/>
    <lineage>
        <taxon>Bacteria</taxon>
        <taxon>Pseudomonadati</taxon>
        <taxon>Pseudomonadota</taxon>
        <taxon>Alphaproteobacteria</taxon>
        <taxon>Hyphomicrobiales</taxon>
        <taxon>Rhizobiaceae</taxon>
        <taxon>Rhizobium/Agrobacterium group</taxon>
        <taxon>Rhizobium</taxon>
    </lineage>
</organism>
<reference evidence="1 2" key="1">
    <citation type="submission" date="2017-11" db="EMBL/GenBank/DDBJ databases">
        <authorList>
            <person name="Han C.G."/>
        </authorList>
    </citation>
    <scope>NUCLEOTIDE SEQUENCE [LARGE SCALE GENOMIC DNA]</scope>
    <source>
        <strain evidence="1 2">HCNT1</strain>
    </source>
</reference>
<protein>
    <submittedName>
        <fullName evidence="1">Uncharacterized protein</fullName>
    </submittedName>
</protein>
<dbReference type="Proteomes" id="UP000232164">
    <property type="component" value="Unassembled WGS sequence"/>
</dbReference>